<keyword evidence="8" id="KW-1185">Reference proteome</keyword>
<evidence type="ECO:0000313" key="7">
    <source>
        <dbReference type="EMBL" id="MCZ0865401.1"/>
    </source>
</evidence>
<comment type="similarity">
    <text evidence="1 4">Belongs to the D-isomer specific 2-hydroxyacid dehydrogenase family.</text>
</comment>
<comment type="caution">
    <text evidence="7">The sequence shown here is derived from an EMBL/GenBank/DDBJ whole genome shotgun (WGS) entry which is preliminary data.</text>
</comment>
<dbReference type="InterPro" id="IPR006139">
    <property type="entry name" value="D-isomer_2_OHA_DH_cat_dom"/>
</dbReference>
<proteinExistence type="inferred from homology"/>
<evidence type="ECO:0000256" key="4">
    <source>
        <dbReference type="RuleBase" id="RU003719"/>
    </source>
</evidence>
<keyword evidence="3" id="KW-0520">NAD</keyword>
<evidence type="ECO:0000313" key="8">
    <source>
        <dbReference type="Proteomes" id="UP001069090"/>
    </source>
</evidence>
<organism evidence="7 8">
    <name type="scientific">Dasania phycosphaerae</name>
    <dbReference type="NCBI Taxonomy" id="2950436"/>
    <lineage>
        <taxon>Bacteria</taxon>
        <taxon>Pseudomonadati</taxon>
        <taxon>Pseudomonadota</taxon>
        <taxon>Gammaproteobacteria</taxon>
        <taxon>Cellvibrionales</taxon>
        <taxon>Spongiibacteraceae</taxon>
        <taxon>Dasania</taxon>
    </lineage>
</organism>
<dbReference type="SUPFAM" id="SSF52283">
    <property type="entry name" value="Formate/glycerate dehydrogenase catalytic domain-like"/>
    <property type="match status" value="1"/>
</dbReference>
<sequence length="322" mass="34878">MKAFLTRVTYKTDMVKQTLADAGISFSMYEKDQVCPRNLLLQQAAVADAILTHTEDNIDAEFFAAASPRLKIIANMGIGFSNIDLEAATAKGIIVTNTPVEQAFDATAEATVALLVSVARRIPTLHHQRISSGQELNPSFLNPTSVAIRNKTCGIVGLGRIGARVAKMMHKGFDNQILYYDAINNSQADQEWGAQRVELDELLQRSDFICVNIPLMAATKNLVSAEKIALVKGNAVFINAARDGIVDEAALVKRLNNGELHGAGLDVYTDEVNNICYDNIALTAHLANFEDEAYTAMSQTVANNVVAVLNQQTALTPVNQVA</sequence>
<feature type="domain" description="D-isomer specific 2-hydroxyacid dehydrogenase catalytic" evidence="5">
    <location>
        <begin position="19"/>
        <end position="319"/>
    </location>
</feature>
<keyword evidence="2 4" id="KW-0560">Oxidoreductase</keyword>
<dbReference type="Proteomes" id="UP001069090">
    <property type="component" value="Unassembled WGS sequence"/>
</dbReference>
<dbReference type="GO" id="GO:0016616">
    <property type="term" value="F:oxidoreductase activity, acting on the CH-OH group of donors, NAD or NADP as acceptor"/>
    <property type="evidence" value="ECO:0007669"/>
    <property type="project" value="InterPro"/>
</dbReference>
<dbReference type="PANTHER" id="PTHR42789">
    <property type="entry name" value="D-ISOMER SPECIFIC 2-HYDROXYACID DEHYDROGENASE FAMILY PROTEIN (AFU_ORTHOLOGUE AFUA_6G10090)"/>
    <property type="match status" value="1"/>
</dbReference>
<evidence type="ECO:0000259" key="6">
    <source>
        <dbReference type="Pfam" id="PF02826"/>
    </source>
</evidence>
<reference evidence="7 8" key="1">
    <citation type="submission" date="2022-12" db="EMBL/GenBank/DDBJ databases">
        <title>Dasania phycosphaerae sp. nov., isolated from particulate material of the south coast of Korea.</title>
        <authorList>
            <person name="Jiang Y."/>
        </authorList>
    </citation>
    <scope>NUCLEOTIDE SEQUENCE [LARGE SCALE GENOMIC DNA]</scope>
    <source>
        <strain evidence="7 8">GY-19</strain>
    </source>
</reference>
<dbReference type="AlphaFoldDB" id="A0A9J6RM57"/>
<dbReference type="PROSITE" id="PS00670">
    <property type="entry name" value="D_2_HYDROXYACID_DH_2"/>
    <property type="match status" value="1"/>
</dbReference>
<dbReference type="InterPro" id="IPR029753">
    <property type="entry name" value="D-isomer_DH_CS"/>
</dbReference>
<dbReference type="InterPro" id="IPR036291">
    <property type="entry name" value="NAD(P)-bd_dom_sf"/>
</dbReference>
<dbReference type="RefSeq" id="WP_258331546.1">
    <property type="nucleotide sequence ID" value="NZ_JAPTGG010000006.1"/>
</dbReference>
<gene>
    <name evidence="7" type="ORF">O0V09_09325</name>
</gene>
<evidence type="ECO:0000259" key="5">
    <source>
        <dbReference type="Pfam" id="PF00389"/>
    </source>
</evidence>
<evidence type="ECO:0000256" key="1">
    <source>
        <dbReference type="ARBA" id="ARBA00005854"/>
    </source>
</evidence>
<protein>
    <submittedName>
        <fullName evidence="7">NAD(P)-dependent oxidoreductase</fullName>
    </submittedName>
</protein>
<dbReference type="EMBL" id="JAPTGG010000006">
    <property type="protein sequence ID" value="MCZ0865401.1"/>
    <property type="molecule type" value="Genomic_DNA"/>
</dbReference>
<dbReference type="InterPro" id="IPR050857">
    <property type="entry name" value="D-2-hydroxyacid_DH"/>
</dbReference>
<dbReference type="SUPFAM" id="SSF51735">
    <property type="entry name" value="NAD(P)-binding Rossmann-fold domains"/>
    <property type="match status" value="1"/>
</dbReference>
<accession>A0A9J6RM57</accession>
<feature type="domain" description="D-isomer specific 2-hydroxyacid dehydrogenase NAD-binding" evidence="6">
    <location>
        <begin position="112"/>
        <end position="287"/>
    </location>
</feature>
<dbReference type="GO" id="GO:0051287">
    <property type="term" value="F:NAD binding"/>
    <property type="evidence" value="ECO:0007669"/>
    <property type="project" value="InterPro"/>
</dbReference>
<dbReference type="PANTHER" id="PTHR42789:SF1">
    <property type="entry name" value="D-ISOMER SPECIFIC 2-HYDROXYACID DEHYDROGENASE FAMILY PROTEIN (AFU_ORTHOLOGUE AFUA_6G10090)"/>
    <property type="match status" value="1"/>
</dbReference>
<name>A0A9J6RM57_9GAMM</name>
<dbReference type="InterPro" id="IPR006140">
    <property type="entry name" value="D-isomer_DH_NAD-bd"/>
</dbReference>
<evidence type="ECO:0000256" key="3">
    <source>
        <dbReference type="ARBA" id="ARBA00023027"/>
    </source>
</evidence>
<dbReference type="Pfam" id="PF02826">
    <property type="entry name" value="2-Hacid_dh_C"/>
    <property type="match status" value="1"/>
</dbReference>
<dbReference type="Gene3D" id="3.40.50.720">
    <property type="entry name" value="NAD(P)-binding Rossmann-like Domain"/>
    <property type="match status" value="2"/>
</dbReference>
<evidence type="ECO:0000256" key="2">
    <source>
        <dbReference type="ARBA" id="ARBA00023002"/>
    </source>
</evidence>
<dbReference type="Pfam" id="PF00389">
    <property type="entry name" value="2-Hacid_dh"/>
    <property type="match status" value="1"/>
</dbReference>